<dbReference type="PRINTS" id="PR00625">
    <property type="entry name" value="JDOMAIN"/>
</dbReference>
<feature type="domain" description="J" evidence="3">
    <location>
        <begin position="450"/>
        <end position="519"/>
    </location>
</feature>
<dbReference type="PROSITE" id="PS50076">
    <property type="entry name" value="DNAJ_2"/>
    <property type="match status" value="1"/>
</dbReference>
<evidence type="ECO:0000256" key="1">
    <source>
        <dbReference type="SAM" id="MobiDB-lite"/>
    </source>
</evidence>
<evidence type="ECO:0000313" key="5">
    <source>
        <dbReference type="Proteomes" id="UP000308549"/>
    </source>
</evidence>
<dbReference type="EMBL" id="NAJL01000054">
    <property type="protein sequence ID" value="TKA23562.1"/>
    <property type="molecule type" value="Genomic_DNA"/>
</dbReference>
<sequence>MAVHTFEIRDSQLEHNDWRFPNHIKTRPLRELDDDDFLINHKIDRSYDDSTVRFKLLVANAVSANLEDTSKLPLKPDLHKIIKHQGWVSDEYEHLWRRDGGGSASLVSHGILTFLLQTPRDGHSFCSLSLVNRERSHCGGVFVADGQYGYDLGTLLAGQQYHNKHPKVPRDFTILPLRILVHHVDETLSHVQRLSRDVTSTEKRIAEGDIKLEDQGDYKLLNRLNLEHIRLQRRSDFEVELAENLTLHIDSYHRLWRPLWEGGEDYIEVSRLQIDQQTRYSRQVQRDLAILPRRIKNQSKAISNYVIQRDNKLNIQLAESNKRIAEEARRDNLLNLEMAAATAQVAEETRQDSAAMKTIAVRTAVVSFFGMQMFQWPFEDENSIASPYTWVYFVVTIPLTLVVYAAWVWWFKYSQARHKKTHDEGLEKFERELKGRGLNAALMAAPEPFDPFQALGLERDASATTIKARYRELARRYHPNRHQGNEDSKQPLADQFELVNQAWRCLADPEKRRRYLELLRLAEEQDALLSRMADLLSSDEQITQNQRQPSPEFEGHPSSDADDDDLQYVGPIRRQTIRERTLKGSSNGVEGRGKLGRVGSLSKRVGRQGLSGKASNTAKEEEGDYFALRRKKYEKLRRNELAAFDRYKDSMMDKFEAELEAERQKEMYERSKWKREYFERAPRETTERLRSFQQFMSAYRAFDHAPFQMVVKRPTGFAEKSWMLGVEAEAEADPADLLARLARLDSNVAKQFVLKPDARESFNFRLVYDRHVARVPQHSTYIALSYRRKLHVTKETVRFTLPLDPEVFQAVWDERQSEDEGVWIDQICIDQENRSETTVSMTAMDMVYRSARLVVVALDDIELDAREDSVLSNHMKEFAQMYHVAPNKRFRGKQPPFLDTHEDLYDVLRKILRSSWFKRAWCRHEMRLARDHVFLVPSVSSETSRTKSVVRFTSTCLTHLLSLAIEVPFDPDVELVKPPLHAFFRDRSKLSDRHLRSHHGNFTTVVSEVFGMEAGGDPRIPARQRAADAMKDKIAIILNSLECGLALTPAMRDPSMPLTTSECFYMLLTLSLAAQDPGALCSVGPPMRLAQTDSVSPLSPSASSTWLFEPTNVDSGLNNYRTLHRFAGSLPIETGLEGGDHYVQLDLKFWGSGYQVRHGFEDAANLKLANRFVDFCLRRKLGRNRQRYLIEDAAANRHFGSMKEVYVQTLACIFECGASFVEDVCVRYNVSRWKHDGEAAFNLMVALKSTDGRWPESAWSVQAAGFIMDFVNFLVIRGMPQRQILHREEWRPMWIATATGGKVLTFVPPSNIRLAVPTALLDTDYIHLARLWILQHRVSPINCFKQTPQDAHWTLLGKSVLFSDDLALQQLQLQEGSHETQHRVFGREDPEILRLLRERSFQSF</sequence>
<keyword evidence="2" id="KW-0472">Membrane</keyword>
<dbReference type="Pfam" id="PF00226">
    <property type="entry name" value="DnaJ"/>
    <property type="match status" value="1"/>
</dbReference>
<accession>A0A4U0TP57</accession>
<dbReference type="SUPFAM" id="SSF46565">
    <property type="entry name" value="Chaperone J-domain"/>
    <property type="match status" value="1"/>
</dbReference>
<name>A0A4U0TP57_9PEZI</name>
<dbReference type="SMART" id="SM00271">
    <property type="entry name" value="DnaJ"/>
    <property type="match status" value="1"/>
</dbReference>
<keyword evidence="2" id="KW-0812">Transmembrane</keyword>
<dbReference type="Proteomes" id="UP000308549">
    <property type="component" value="Unassembled WGS sequence"/>
</dbReference>
<evidence type="ECO:0000313" key="4">
    <source>
        <dbReference type="EMBL" id="TKA23562.1"/>
    </source>
</evidence>
<proteinExistence type="predicted"/>
<evidence type="ECO:0000256" key="2">
    <source>
        <dbReference type="SAM" id="Phobius"/>
    </source>
</evidence>
<gene>
    <name evidence="4" type="ORF">B0A50_07141</name>
</gene>
<dbReference type="InterPro" id="IPR010730">
    <property type="entry name" value="HET"/>
</dbReference>
<dbReference type="PANTHER" id="PTHR24148">
    <property type="entry name" value="ANKYRIN REPEAT DOMAIN-CONTAINING PROTEIN 39 HOMOLOG-RELATED"/>
    <property type="match status" value="1"/>
</dbReference>
<dbReference type="PANTHER" id="PTHR24148:SF82">
    <property type="entry name" value="HETEROKARYON INCOMPATIBILITY DOMAIN-CONTAINING PROTEIN"/>
    <property type="match status" value="1"/>
</dbReference>
<dbReference type="Pfam" id="PF06985">
    <property type="entry name" value="HET"/>
    <property type="match status" value="1"/>
</dbReference>
<dbReference type="CDD" id="cd06257">
    <property type="entry name" value="DnaJ"/>
    <property type="match status" value="1"/>
</dbReference>
<dbReference type="OrthoDB" id="270167at2759"/>
<feature type="compositionally biased region" description="Polar residues" evidence="1">
    <location>
        <begin position="540"/>
        <end position="549"/>
    </location>
</feature>
<dbReference type="Gene3D" id="1.10.287.110">
    <property type="entry name" value="DnaJ domain"/>
    <property type="match status" value="1"/>
</dbReference>
<dbReference type="InterPro" id="IPR001623">
    <property type="entry name" value="DnaJ_domain"/>
</dbReference>
<feature type="transmembrane region" description="Helical" evidence="2">
    <location>
        <begin position="390"/>
        <end position="411"/>
    </location>
</feature>
<dbReference type="InterPro" id="IPR036869">
    <property type="entry name" value="J_dom_sf"/>
</dbReference>
<dbReference type="InterPro" id="IPR052895">
    <property type="entry name" value="HetReg/Transcr_Mod"/>
</dbReference>
<reference evidence="4 5" key="1">
    <citation type="submission" date="2017-03" db="EMBL/GenBank/DDBJ databases">
        <title>Genomes of endolithic fungi from Antarctica.</title>
        <authorList>
            <person name="Coleine C."/>
            <person name="Masonjones S."/>
            <person name="Stajich J.E."/>
        </authorList>
    </citation>
    <scope>NUCLEOTIDE SEQUENCE [LARGE SCALE GENOMIC DNA]</scope>
    <source>
        <strain evidence="4 5">CCFEE 6315</strain>
    </source>
</reference>
<organism evidence="4 5">
    <name type="scientific">Salinomyces thailandicus</name>
    <dbReference type="NCBI Taxonomy" id="706561"/>
    <lineage>
        <taxon>Eukaryota</taxon>
        <taxon>Fungi</taxon>
        <taxon>Dikarya</taxon>
        <taxon>Ascomycota</taxon>
        <taxon>Pezizomycotina</taxon>
        <taxon>Dothideomycetes</taxon>
        <taxon>Dothideomycetidae</taxon>
        <taxon>Mycosphaerellales</taxon>
        <taxon>Teratosphaeriaceae</taxon>
        <taxon>Salinomyces</taxon>
    </lineage>
</organism>
<protein>
    <recommendedName>
        <fullName evidence="3">J domain-containing protein</fullName>
    </recommendedName>
</protein>
<keyword evidence="2" id="KW-1133">Transmembrane helix</keyword>
<feature type="region of interest" description="Disordered" evidence="1">
    <location>
        <begin position="540"/>
        <end position="619"/>
    </location>
</feature>
<comment type="caution">
    <text evidence="4">The sequence shown here is derived from an EMBL/GenBank/DDBJ whole genome shotgun (WGS) entry which is preliminary data.</text>
</comment>
<evidence type="ECO:0000259" key="3">
    <source>
        <dbReference type="PROSITE" id="PS50076"/>
    </source>
</evidence>
<keyword evidence="5" id="KW-1185">Reference proteome</keyword>